<comment type="subcellular location">
    <subcellularLocation>
        <location evidence="11">Endoplasmic reticulum membrane</location>
    </subcellularLocation>
    <subcellularLocation>
        <location evidence="11">Nucleus membrane</location>
    </subcellularLocation>
</comment>
<dbReference type="Proteomes" id="UP001375240">
    <property type="component" value="Unassembled WGS sequence"/>
</dbReference>
<evidence type="ECO:0000256" key="5">
    <source>
        <dbReference type="ARBA" id="ARBA00022729"/>
    </source>
</evidence>
<proteinExistence type="inferred from homology"/>
<dbReference type="PANTHER" id="PTHR28012">
    <property type="entry name" value="NUCLEAR FUSION PROTEIN KAR5"/>
    <property type="match status" value="1"/>
</dbReference>
<feature type="transmembrane region" description="Helical" evidence="11">
    <location>
        <begin position="438"/>
        <end position="458"/>
    </location>
</feature>
<dbReference type="GO" id="GO:0048288">
    <property type="term" value="P:nuclear membrane fusion involved in karyogamy"/>
    <property type="evidence" value="ECO:0007669"/>
    <property type="project" value="UniProtKB-UniRule"/>
</dbReference>
<evidence type="ECO:0000256" key="11">
    <source>
        <dbReference type="RuleBase" id="RU368082"/>
    </source>
</evidence>
<evidence type="ECO:0000313" key="13">
    <source>
        <dbReference type="EMBL" id="KAK6354960.1"/>
    </source>
</evidence>
<name>A0AAV9V5X3_9PEZI</name>
<protein>
    <submittedName>
        <fullName evidence="13">Uncharacterized protein</fullName>
    </submittedName>
</protein>
<comment type="caution">
    <text evidence="13">The sequence shown here is derived from an EMBL/GenBank/DDBJ whole genome shotgun (WGS) entry which is preliminary data.</text>
</comment>
<gene>
    <name evidence="13" type="ORF">TWF696_004088</name>
</gene>
<dbReference type="Pfam" id="PF04163">
    <property type="entry name" value="Tht1"/>
    <property type="match status" value="1"/>
</dbReference>
<dbReference type="InterPro" id="IPR007292">
    <property type="entry name" value="Nuclear_fusion_Kar5"/>
</dbReference>
<feature type="chain" id="PRO_5043687460" evidence="12">
    <location>
        <begin position="29"/>
        <end position="535"/>
    </location>
</feature>
<reference evidence="13 14" key="1">
    <citation type="submission" date="2019-10" db="EMBL/GenBank/DDBJ databases">
        <authorList>
            <person name="Palmer J.M."/>
        </authorList>
    </citation>
    <scope>NUCLEOTIDE SEQUENCE [LARGE SCALE GENOMIC DNA]</scope>
    <source>
        <strain evidence="13 14">TWF696</strain>
    </source>
</reference>
<evidence type="ECO:0000256" key="9">
    <source>
        <dbReference type="ARBA" id="ARBA00023180"/>
    </source>
</evidence>
<dbReference type="PANTHER" id="PTHR28012:SF1">
    <property type="entry name" value="NUCLEAR FUSION PROTEIN KAR5"/>
    <property type="match status" value="1"/>
</dbReference>
<keyword evidence="14" id="KW-1185">Reference proteome</keyword>
<evidence type="ECO:0000256" key="10">
    <source>
        <dbReference type="ARBA" id="ARBA00023242"/>
    </source>
</evidence>
<evidence type="ECO:0000256" key="3">
    <source>
        <dbReference type="ARBA" id="ARBA00022459"/>
    </source>
</evidence>
<dbReference type="GO" id="GO:0005789">
    <property type="term" value="C:endoplasmic reticulum membrane"/>
    <property type="evidence" value="ECO:0007669"/>
    <property type="project" value="UniProtKB-SubCell"/>
</dbReference>
<comment type="similarity">
    <text evidence="2 11">Belongs to the KAR5 family.</text>
</comment>
<feature type="signal peptide" evidence="12">
    <location>
        <begin position="1"/>
        <end position="28"/>
    </location>
</feature>
<keyword evidence="6 11" id="KW-0256">Endoplasmic reticulum</keyword>
<evidence type="ECO:0000256" key="7">
    <source>
        <dbReference type="ARBA" id="ARBA00022989"/>
    </source>
</evidence>
<dbReference type="EMBL" id="JAVHNQ010000002">
    <property type="protein sequence ID" value="KAK6354960.1"/>
    <property type="molecule type" value="Genomic_DNA"/>
</dbReference>
<keyword evidence="7 11" id="KW-1133">Transmembrane helix</keyword>
<dbReference type="GO" id="GO:0031965">
    <property type="term" value="C:nuclear membrane"/>
    <property type="evidence" value="ECO:0007669"/>
    <property type="project" value="UniProtKB-SubCell"/>
</dbReference>
<organism evidence="13 14">
    <name type="scientific">Orbilia brochopaga</name>
    <dbReference type="NCBI Taxonomy" id="3140254"/>
    <lineage>
        <taxon>Eukaryota</taxon>
        <taxon>Fungi</taxon>
        <taxon>Dikarya</taxon>
        <taxon>Ascomycota</taxon>
        <taxon>Pezizomycotina</taxon>
        <taxon>Orbiliomycetes</taxon>
        <taxon>Orbiliales</taxon>
        <taxon>Orbiliaceae</taxon>
        <taxon>Orbilia</taxon>
    </lineage>
</organism>
<keyword evidence="9" id="KW-0325">Glycoprotein</keyword>
<evidence type="ECO:0000256" key="1">
    <source>
        <dbReference type="ARBA" id="ARBA00003389"/>
    </source>
</evidence>
<evidence type="ECO:0000313" key="14">
    <source>
        <dbReference type="Proteomes" id="UP001375240"/>
    </source>
</evidence>
<comment type="function">
    <text evidence="1 11">Required for nuclear membrane fusion during karyogamy.</text>
</comment>
<keyword evidence="8 11" id="KW-0472">Membrane</keyword>
<dbReference type="GO" id="GO:0000742">
    <property type="term" value="P:karyogamy involved in conjugation with cellular fusion"/>
    <property type="evidence" value="ECO:0007669"/>
    <property type="project" value="UniProtKB-UniRule"/>
</dbReference>
<keyword evidence="10 11" id="KW-0539">Nucleus</keyword>
<dbReference type="AlphaFoldDB" id="A0AAV9V5X3"/>
<keyword evidence="5 11" id="KW-0732">Signal</keyword>
<keyword evidence="4 11" id="KW-0812">Transmembrane</keyword>
<evidence type="ECO:0000256" key="2">
    <source>
        <dbReference type="ARBA" id="ARBA00010473"/>
    </source>
</evidence>
<keyword evidence="3 11" id="KW-0415">Karyogamy</keyword>
<evidence type="ECO:0000256" key="6">
    <source>
        <dbReference type="ARBA" id="ARBA00022824"/>
    </source>
</evidence>
<evidence type="ECO:0000256" key="12">
    <source>
        <dbReference type="SAM" id="SignalP"/>
    </source>
</evidence>
<evidence type="ECO:0000256" key="8">
    <source>
        <dbReference type="ARBA" id="ARBA00023136"/>
    </source>
</evidence>
<accession>A0AAV9V5X3</accession>
<sequence length="535" mass="59946">MLGRSAAGKSAWVLICTILIPCWSLTWAASPVTPHLPENQASAHPIEQLFSSYRFQKGYEESLALISSLSLPHSCLYSSLTESIISKCSSSPTVLDGEEKTFFATKLAICELSSANVDYPRECKGGLLARREIQRCLRRLESRPQWWTSWSNCLQSVGVLCNAVREEAGREHLLRLHRNLTVLHHNLERQLAMSLDVFSSKFKHVDNLSSMLQAKLALIVDQADSILNQAILPIDKRLQQLSSLVDGISQLETTLAMKLAEQNALQNERAESQRMTMEKNDRTLEHIADAMALLETKMTDRIKQDEESRLGQVEMQMAVKSSAEGTLDAIRESMQALSTFSSEASSTIQNLLESITQGKELMDGMNTDFDTLSTAHERISSSMRSQQSTSLNHLAGIDMFVARLNDTLHDVFAESTKYLTFLEDSQAHFRTQERSAPLGWADLLPAVYLPLLISFLVLVNRKRSATIVFAVALLYVCCLTYHRNGQGDGALGTTDFEEAADGLFIEGRVKQGSEHLQEMFGNAMRLVRDFYQNRW</sequence>
<evidence type="ECO:0000256" key="4">
    <source>
        <dbReference type="ARBA" id="ARBA00022692"/>
    </source>
</evidence>